<dbReference type="EMBL" id="CP071794">
    <property type="protein sequence ID" value="QTD57902.1"/>
    <property type="molecule type" value="Genomic_DNA"/>
</dbReference>
<accession>A0ABX7TAS7</accession>
<feature type="region of interest" description="Disordered" evidence="1">
    <location>
        <begin position="24"/>
        <end position="58"/>
    </location>
</feature>
<evidence type="ECO:0008006" key="5">
    <source>
        <dbReference type="Google" id="ProtNLM"/>
    </source>
</evidence>
<evidence type="ECO:0000313" key="3">
    <source>
        <dbReference type="EMBL" id="QTD57902.1"/>
    </source>
</evidence>
<feature type="signal peptide" evidence="2">
    <location>
        <begin position="1"/>
        <end position="18"/>
    </location>
</feature>
<gene>
    <name evidence="3" type="ORF">J4G78_15995</name>
</gene>
<sequence>MRILFPAALICFAASACSETTQVSDDLQESQTDASNPTGRTERVGANPGERPVRIGEGGPRFDACQAMGRVTGLRQADLDVLIAPFDAAERKAGLSAGQLVHICTRSHDQQWLGIVYDDTAPAEGDNPAANGSQDCGVSSPVRSKRNYDGPCKSGWVESTFVKLVAG</sequence>
<protein>
    <recommendedName>
        <fullName evidence="5">Integron</fullName>
    </recommendedName>
</protein>
<dbReference type="Proteomes" id="UP000663923">
    <property type="component" value="Chromosome"/>
</dbReference>
<name>A0ABX7TAS7_9SPHN</name>
<reference evidence="3 4" key="1">
    <citation type="submission" date="2021-03" db="EMBL/GenBank/DDBJ databases">
        <title>Complete genome of Parasphingorhabdus_sp.JHSY0214.</title>
        <authorList>
            <person name="Yoo J.H."/>
            <person name="Bae J.W."/>
        </authorList>
    </citation>
    <scope>NUCLEOTIDE SEQUENCE [LARGE SCALE GENOMIC DNA]</scope>
    <source>
        <strain evidence="3 4">JHSY0214</strain>
    </source>
</reference>
<evidence type="ECO:0000256" key="1">
    <source>
        <dbReference type="SAM" id="MobiDB-lite"/>
    </source>
</evidence>
<keyword evidence="4" id="KW-1185">Reference proteome</keyword>
<evidence type="ECO:0000313" key="4">
    <source>
        <dbReference type="Proteomes" id="UP000663923"/>
    </source>
</evidence>
<feature type="region of interest" description="Disordered" evidence="1">
    <location>
        <begin position="124"/>
        <end position="144"/>
    </location>
</feature>
<organism evidence="3 4">
    <name type="scientific">Parasphingorhabdus cellanae</name>
    <dbReference type="NCBI Taxonomy" id="2806553"/>
    <lineage>
        <taxon>Bacteria</taxon>
        <taxon>Pseudomonadati</taxon>
        <taxon>Pseudomonadota</taxon>
        <taxon>Alphaproteobacteria</taxon>
        <taxon>Sphingomonadales</taxon>
        <taxon>Sphingomonadaceae</taxon>
        <taxon>Parasphingorhabdus</taxon>
    </lineage>
</organism>
<dbReference type="PROSITE" id="PS51257">
    <property type="entry name" value="PROKAR_LIPOPROTEIN"/>
    <property type="match status" value="1"/>
</dbReference>
<feature type="chain" id="PRO_5046995485" description="Integron" evidence="2">
    <location>
        <begin position="19"/>
        <end position="167"/>
    </location>
</feature>
<feature type="compositionally biased region" description="Polar residues" evidence="1">
    <location>
        <begin position="24"/>
        <end position="39"/>
    </location>
</feature>
<keyword evidence="2" id="KW-0732">Signal</keyword>
<evidence type="ECO:0000256" key="2">
    <source>
        <dbReference type="SAM" id="SignalP"/>
    </source>
</evidence>
<proteinExistence type="predicted"/>